<dbReference type="EMBL" id="JAJJMB010017748">
    <property type="protein sequence ID" value="KAI3835556.1"/>
    <property type="molecule type" value="Genomic_DNA"/>
</dbReference>
<organism evidence="1 2">
    <name type="scientific">Papaver atlanticum</name>
    <dbReference type="NCBI Taxonomy" id="357466"/>
    <lineage>
        <taxon>Eukaryota</taxon>
        <taxon>Viridiplantae</taxon>
        <taxon>Streptophyta</taxon>
        <taxon>Embryophyta</taxon>
        <taxon>Tracheophyta</taxon>
        <taxon>Spermatophyta</taxon>
        <taxon>Magnoliopsida</taxon>
        <taxon>Ranunculales</taxon>
        <taxon>Papaveraceae</taxon>
        <taxon>Papaveroideae</taxon>
        <taxon>Papaver</taxon>
    </lineage>
</organism>
<proteinExistence type="predicted"/>
<evidence type="ECO:0000313" key="2">
    <source>
        <dbReference type="Proteomes" id="UP001202328"/>
    </source>
</evidence>
<dbReference type="Proteomes" id="UP001202328">
    <property type="component" value="Unassembled WGS sequence"/>
</dbReference>
<dbReference type="AlphaFoldDB" id="A0AAD4X3H9"/>
<comment type="caution">
    <text evidence="1">The sequence shown here is derived from an EMBL/GenBank/DDBJ whole genome shotgun (WGS) entry which is preliminary data.</text>
</comment>
<accession>A0AAD4X3H9</accession>
<gene>
    <name evidence="1" type="ORF">MKW98_027468</name>
</gene>
<protein>
    <submittedName>
        <fullName evidence="1">Uncharacterized protein</fullName>
    </submittedName>
</protein>
<reference evidence="1" key="1">
    <citation type="submission" date="2022-04" db="EMBL/GenBank/DDBJ databases">
        <title>A functionally conserved STORR gene fusion in Papaver species that diverged 16.8 million years ago.</title>
        <authorList>
            <person name="Catania T."/>
        </authorList>
    </citation>
    <scope>NUCLEOTIDE SEQUENCE</scope>
    <source>
        <strain evidence="1">S-188037</strain>
    </source>
</reference>
<sequence length="126" mass="14670">MWLSNIFFLKSVGPDVQWEKEEDKSCVKVHWVECSRSSSIEKWDFPTYSPLIQYYLGTRVVAHFVVEWKSGWIYDACISRPTLASQRVLEDFINGGEPNKMLLHHLKDHCQVVHTLPKLLLQGILP</sequence>
<name>A0AAD4X3H9_9MAGN</name>
<evidence type="ECO:0000313" key="1">
    <source>
        <dbReference type="EMBL" id="KAI3835556.1"/>
    </source>
</evidence>
<keyword evidence="2" id="KW-1185">Reference proteome</keyword>